<reference evidence="3 4" key="1">
    <citation type="submission" date="2018-06" db="EMBL/GenBank/DDBJ databases">
        <title>Paenibacillus montanisoli sp. nov., isolated from mountain area soil.</title>
        <authorList>
            <person name="Wu M."/>
        </authorList>
    </citation>
    <scope>NUCLEOTIDE SEQUENCE [LARGE SCALE GENOMIC DNA]</scope>
    <source>
        <strain evidence="3 4">RA17</strain>
    </source>
</reference>
<evidence type="ECO:0000256" key="1">
    <source>
        <dbReference type="ARBA" id="ARBA00022801"/>
    </source>
</evidence>
<dbReference type="Gene3D" id="3.40.50.1820">
    <property type="entry name" value="alpha/beta hydrolase"/>
    <property type="match status" value="1"/>
</dbReference>
<name>A0A328U3R5_9BACL</name>
<evidence type="ECO:0000259" key="2">
    <source>
        <dbReference type="Pfam" id="PF12697"/>
    </source>
</evidence>
<sequence>MIRSTTEHATCGTILWLTGWSMPAAIFSGLQARLPGFQHVKADYTAVHTAEEMLALTENAARNNKGALIAGWSLGALLALRLAANGLAGGLLLISGTAGFIRPHGVWPDLHVRQMMTSIMQNRHAVETKFRKLLFTDSERKAGMEELLPQTGSWTTSALIAGLNVLRSEEYLSRLNQIKCPVLLIHGVEDTVCPYGAVKELSVKLSQAALVTLEESGHVPFLGKEEAVATAVRRWWNA</sequence>
<dbReference type="InterPro" id="IPR050266">
    <property type="entry name" value="AB_hydrolase_sf"/>
</dbReference>
<dbReference type="GO" id="GO:0016020">
    <property type="term" value="C:membrane"/>
    <property type="evidence" value="ECO:0007669"/>
    <property type="project" value="TreeGrafter"/>
</dbReference>
<dbReference type="AlphaFoldDB" id="A0A328U3R5"/>
<dbReference type="EMBL" id="QLUW01000001">
    <property type="protein sequence ID" value="RAP77279.1"/>
    <property type="molecule type" value="Genomic_DNA"/>
</dbReference>
<keyword evidence="1 3" id="KW-0378">Hydrolase</keyword>
<dbReference type="SUPFAM" id="SSF53474">
    <property type="entry name" value="alpha/beta-Hydrolases"/>
    <property type="match status" value="1"/>
</dbReference>
<protein>
    <submittedName>
        <fullName evidence="3">Alpha/beta hydrolase</fullName>
    </submittedName>
</protein>
<dbReference type="PANTHER" id="PTHR43798">
    <property type="entry name" value="MONOACYLGLYCEROL LIPASE"/>
    <property type="match status" value="1"/>
</dbReference>
<feature type="domain" description="AB hydrolase-1" evidence="2">
    <location>
        <begin position="35"/>
        <end position="230"/>
    </location>
</feature>
<accession>A0A328U3R5</accession>
<gene>
    <name evidence="3" type="ORF">DL346_01925</name>
</gene>
<keyword evidence="4" id="KW-1185">Reference proteome</keyword>
<dbReference type="OrthoDB" id="9773293at2"/>
<dbReference type="GO" id="GO:0016787">
    <property type="term" value="F:hydrolase activity"/>
    <property type="evidence" value="ECO:0007669"/>
    <property type="project" value="UniProtKB-KW"/>
</dbReference>
<dbReference type="PANTHER" id="PTHR43798:SF31">
    <property type="entry name" value="AB HYDROLASE SUPERFAMILY PROTEIN YCLE"/>
    <property type="match status" value="1"/>
</dbReference>
<proteinExistence type="predicted"/>
<dbReference type="Pfam" id="PF12697">
    <property type="entry name" value="Abhydrolase_6"/>
    <property type="match status" value="1"/>
</dbReference>
<organism evidence="3 4">
    <name type="scientific">Paenibacillus montanisoli</name>
    <dbReference type="NCBI Taxonomy" id="2081970"/>
    <lineage>
        <taxon>Bacteria</taxon>
        <taxon>Bacillati</taxon>
        <taxon>Bacillota</taxon>
        <taxon>Bacilli</taxon>
        <taxon>Bacillales</taxon>
        <taxon>Paenibacillaceae</taxon>
        <taxon>Paenibacillus</taxon>
    </lineage>
</organism>
<dbReference type="RefSeq" id="WP_112880404.1">
    <property type="nucleotide sequence ID" value="NZ_QLUW01000001.1"/>
</dbReference>
<evidence type="ECO:0000313" key="3">
    <source>
        <dbReference type="EMBL" id="RAP77279.1"/>
    </source>
</evidence>
<dbReference type="InterPro" id="IPR000073">
    <property type="entry name" value="AB_hydrolase_1"/>
</dbReference>
<comment type="caution">
    <text evidence="3">The sequence shown here is derived from an EMBL/GenBank/DDBJ whole genome shotgun (WGS) entry which is preliminary data.</text>
</comment>
<dbReference type="InterPro" id="IPR029058">
    <property type="entry name" value="AB_hydrolase_fold"/>
</dbReference>
<evidence type="ECO:0000313" key="4">
    <source>
        <dbReference type="Proteomes" id="UP000249260"/>
    </source>
</evidence>
<dbReference type="Proteomes" id="UP000249260">
    <property type="component" value="Unassembled WGS sequence"/>
</dbReference>